<dbReference type="AlphaFoldDB" id="A0AAV1JN26"/>
<evidence type="ECO:0000313" key="3">
    <source>
        <dbReference type="Proteomes" id="UP001497472"/>
    </source>
</evidence>
<proteinExistence type="predicted"/>
<gene>
    <name evidence="2" type="ORF">LNINA_LOCUS9253</name>
</gene>
<comment type="caution">
    <text evidence="2">The sequence shown here is derived from an EMBL/GenBank/DDBJ whole genome shotgun (WGS) entry which is preliminary data.</text>
</comment>
<dbReference type="EMBL" id="CAVLEF010000040">
    <property type="protein sequence ID" value="CAK1550001.1"/>
    <property type="molecule type" value="Genomic_DNA"/>
</dbReference>
<feature type="region of interest" description="Disordered" evidence="1">
    <location>
        <begin position="1"/>
        <end position="24"/>
    </location>
</feature>
<name>A0AAV1JN26_9NEOP</name>
<sequence>MDRKRGEGSPDPEGSGAQVPGGAGENLVIERASVDRPVSLHCVWARCARAALYVAPLSIPRRPHFTSRISRVYS</sequence>
<accession>A0AAV1JN26</accession>
<evidence type="ECO:0000256" key="1">
    <source>
        <dbReference type="SAM" id="MobiDB-lite"/>
    </source>
</evidence>
<organism evidence="2 3">
    <name type="scientific">Leptosia nina</name>
    <dbReference type="NCBI Taxonomy" id="320188"/>
    <lineage>
        <taxon>Eukaryota</taxon>
        <taxon>Metazoa</taxon>
        <taxon>Ecdysozoa</taxon>
        <taxon>Arthropoda</taxon>
        <taxon>Hexapoda</taxon>
        <taxon>Insecta</taxon>
        <taxon>Pterygota</taxon>
        <taxon>Neoptera</taxon>
        <taxon>Endopterygota</taxon>
        <taxon>Lepidoptera</taxon>
        <taxon>Glossata</taxon>
        <taxon>Ditrysia</taxon>
        <taxon>Papilionoidea</taxon>
        <taxon>Pieridae</taxon>
        <taxon>Pierinae</taxon>
        <taxon>Leptosia</taxon>
    </lineage>
</organism>
<protein>
    <submittedName>
        <fullName evidence="2">Uncharacterized protein</fullName>
    </submittedName>
</protein>
<dbReference type="Proteomes" id="UP001497472">
    <property type="component" value="Unassembled WGS sequence"/>
</dbReference>
<reference evidence="2 3" key="1">
    <citation type="submission" date="2023-11" db="EMBL/GenBank/DDBJ databases">
        <authorList>
            <person name="Okamura Y."/>
        </authorList>
    </citation>
    <scope>NUCLEOTIDE SEQUENCE [LARGE SCALE GENOMIC DNA]</scope>
</reference>
<keyword evidence="3" id="KW-1185">Reference proteome</keyword>
<evidence type="ECO:0000313" key="2">
    <source>
        <dbReference type="EMBL" id="CAK1550001.1"/>
    </source>
</evidence>